<dbReference type="SUPFAM" id="SSF143865">
    <property type="entry name" value="CorA soluble domain-like"/>
    <property type="match status" value="1"/>
</dbReference>
<feature type="transmembrane region" description="Helical" evidence="8">
    <location>
        <begin position="388"/>
        <end position="409"/>
    </location>
</feature>
<dbReference type="Gene3D" id="1.20.58.340">
    <property type="entry name" value="Magnesium transport protein CorA, transmembrane region"/>
    <property type="match status" value="2"/>
</dbReference>
<keyword evidence="3 8" id="KW-0812">Transmembrane</keyword>
<keyword evidence="10" id="KW-1185">Reference proteome</keyword>
<dbReference type="InterPro" id="IPR045861">
    <property type="entry name" value="CorA_cytoplasmic_dom"/>
</dbReference>
<dbReference type="GO" id="GO:0046873">
    <property type="term" value="F:metal ion transmembrane transporter activity"/>
    <property type="evidence" value="ECO:0007669"/>
    <property type="project" value="InterPro"/>
</dbReference>
<keyword evidence="6" id="KW-0175">Coiled coil</keyword>
<feature type="transmembrane region" description="Helical" evidence="8">
    <location>
        <begin position="429"/>
        <end position="456"/>
    </location>
</feature>
<comment type="subcellular location">
    <subcellularLocation>
        <location evidence="1">Membrane</location>
        <topology evidence="1">Multi-pass membrane protein</topology>
    </subcellularLocation>
</comment>
<evidence type="ECO:0000256" key="1">
    <source>
        <dbReference type="ARBA" id="ARBA00004141"/>
    </source>
</evidence>
<dbReference type="OrthoDB" id="165352at2759"/>
<dbReference type="InterPro" id="IPR002523">
    <property type="entry name" value="MgTranspt_CorA/ZnTranspt_ZntB"/>
</dbReference>
<dbReference type="PANTHER" id="PTHR47468:SF1">
    <property type="entry name" value="OS08G0130000 PROTEIN"/>
    <property type="match status" value="1"/>
</dbReference>
<evidence type="ECO:0008006" key="11">
    <source>
        <dbReference type="Google" id="ProtNLM"/>
    </source>
</evidence>
<feature type="coiled-coil region" evidence="6">
    <location>
        <begin position="341"/>
        <end position="368"/>
    </location>
</feature>
<evidence type="ECO:0000313" key="9">
    <source>
        <dbReference type="EMBL" id="URE12226.1"/>
    </source>
</evidence>
<reference evidence="9" key="1">
    <citation type="submission" date="2022-05" db="EMBL/GenBank/DDBJ databases">
        <title>The Musa troglodytarum L. genome provides insights into the mechanism of non-climacteric behaviour and enrichment of carotenoids.</title>
        <authorList>
            <person name="Wang J."/>
        </authorList>
    </citation>
    <scope>NUCLEOTIDE SEQUENCE</scope>
    <source>
        <tissue evidence="9">Leaf</tissue>
    </source>
</reference>
<evidence type="ECO:0000313" key="10">
    <source>
        <dbReference type="Proteomes" id="UP001055439"/>
    </source>
</evidence>
<dbReference type="EMBL" id="CP097508">
    <property type="protein sequence ID" value="URE12226.1"/>
    <property type="molecule type" value="Genomic_DNA"/>
</dbReference>
<keyword evidence="5 8" id="KW-0472">Membrane</keyword>
<dbReference type="AlphaFoldDB" id="A0A9E7GB05"/>
<protein>
    <recommendedName>
        <fullName evidence="11">Zinc transport protein ZntB</fullName>
    </recommendedName>
</protein>
<proteinExistence type="inferred from homology"/>
<dbReference type="Pfam" id="PF01544">
    <property type="entry name" value="CorA"/>
    <property type="match status" value="1"/>
</dbReference>
<gene>
    <name evidence="9" type="ORF">MUK42_24062</name>
</gene>
<name>A0A9E7GB05_9LILI</name>
<evidence type="ECO:0000256" key="8">
    <source>
        <dbReference type="SAM" id="Phobius"/>
    </source>
</evidence>
<feature type="region of interest" description="Disordered" evidence="7">
    <location>
        <begin position="29"/>
        <end position="50"/>
    </location>
</feature>
<dbReference type="PANTHER" id="PTHR47468">
    <property type="entry name" value="OS08G0130000 PROTEIN"/>
    <property type="match status" value="1"/>
</dbReference>
<organism evidence="9 10">
    <name type="scientific">Musa troglodytarum</name>
    <name type="common">fe'i banana</name>
    <dbReference type="NCBI Taxonomy" id="320322"/>
    <lineage>
        <taxon>Eukaryota</taxon>
        <taxon>Viridiplantae</taxon>
        <taxon>Streptophyta</taxon>
        <taxon>Embryophyta</taxon>
        <taxon>Tracheophyta</taxon>
        <taxon>Spermatophyta</taxon>
        <taxon>Magnoliopsida</taxon>
        <taxon>Liliopsida</taxon>
        <taxon>Zingiberales</taxon>
        <taxon>Musaceae</taxon>
        <taxon>Musa</taxon>
    </lineage>
</organism>
<dbReference type="SUPFAM" id="SSF144083">
    <property type="entry name" value="Magnesium transport protein CorA, transmembrane region"/>
    <property type="match status" value="1"/>
</dbReference>
<evidence type="ECO:0000256" key="5">
    <source>
        <dbReference type="ARBA" id="ARBA00023136"/>
    </source>
</evidence>
<evidence type="ECO:0000256" key="3">
    <source>
        <dbReference type="ARBA" id="ARBA00022692"/>
    </source>
</evidence>
<dbReference type="GO" id="GO:0016020">
    <property type="term" value="C:membrane"/>
    <property type="evidence" value="ECO:0007669"/>
    <property type="project" value="UniProtKB-SubCell"/>
</dbReference>
<dbReference type="Proteomes" id="UP001055439">
    <property type="component" value="Chromosome 6"/>
</dbReference>
<evidence type="ECO:0000256" key="6">
    <source>
        <dbReference type="SAM" id="Coils"/>
    </source>
</evidence>
<comment type="similarity">
    <text evidence="2">Belongs to the CorA metal ion transporter (MIT) (TC 1.A.35) family.</text>
</comment>
<evidence type="ECO:0000256" key="7">
    <source>
        <dbReference type="SAM" id="MobiDB-lite"/>
    </source>
</evidence>
<evidence type="ECO:0000256" key="4">
    <source>
        <dbReference type="ARBA" id="ARBA00022989"/>
    </source>
</evidence>
<sequence length="501" mass="55663">MTHHATTNNNKRSISLSFFDTSTIASSSSMERFPGGADVNGDSPAGSPSKDSPFLYRARALDSLDAVKQRAYLFDGLGNYVDKAWDLSEAAACPKEFHWYHVELPRGNVKGFRNPRLALSTQCLIDALCPPLKLQDILALSSNGPFCAHVDGALIFRINSPGPAASDFTLRLAARVTESSVITVSLGRVPRLGFSPTGQSLLSEIPKVERCSGDDDGASDKADGGSGRVLIPVHVLEFLLTMNHSEEADNPVPRSVSNLLVHIVDTHVDHLQDIVTRLEMELDSVELELDGGGSLLKKQMLDDRRFPKMHLNLQRLLQVVSHGEQVFPRVKEKCATKSWFANEDIIALEELISRLRRLKENLGFIVNRVTAVQAGLDSWQSEQINRKLYYLSFLSIIFLPLSIVTGIFGMNVGGVPWTGQRDPELQDGFINVMILCAMVVFLLLLCFIFPSLYAHISAWQRKHSLKWSWSINGKPFLRRNPPNGIQRISANGCWRSDYLPI</sequence>
<evidence type="ECO:0000256" key="2">
    <source>
        <dbReference type="ARBA" id="ARBA00009765"/>
    </source>
</evidence>
<dbReference type="InterPro" id="IPR045863">
    <property type="entry name" value="CorA_TM1_TM2"/>
</dbReference>
<accession>A0A9E7GB05</accession>
<keyword evidence="4 8" id="KW-1133">Transmembrane helix</keyword>